<dbReference type="InterPro" id="IPR050229">
    <property type="entry name" value="GlpE_sulfurtransferase"/>
</dbReference>
<organism evidence="2 3">
    <name type="scientific">Piscibacillus halophilus</name>
    <dbReference type="NCBI Taxonomy" id="571933"/>
    <lineage>
        <taxon>Bacteria</taxon>
        <taxon>Bacillati</taxon>
        <taxon>Bacillota</taxon>
        <taxon>Bacilli</taxon>
        <taxon>Bacillales</taxon>
        <taxon>Bacillaceae</taxon>
        <taxon>Piscibacillus</taxon>
    </lineage>
</organism>
<dbReference type="AlphaFoldDB" id="A0A1H9HFN9"/>
<dbReference type="InterPro" id="IPR001763">
    <property type="entry name" value="Rhodanese-like_dom"/>
</dbReference>
<dbReference type="SMART" id="SM00450">
    <property type="entry name" value="RHOD"/>
    <property type="match status" value="1"/>
</dbReference>
<dbReference type="InterPro" id="IPR036873">
    <property type="entry name" value="Rhodanese-like_dom_sf"/>
</dbReference>
<dbReference type="CDD" id="cd00158">
    <property type="entry name" value="RHOD"/>
    <property type="match status" value="1"/>
</dbReference>
<name>A0A1H9HFN9_9BACI</name>
<dbReference type="STRING" id="571933.SAMN05216362_11910"/>
<dbReference type="OrthoDB" id="9800872at2"/>
<dbReference type="EMBL" id="FOES01000019">
    <property type="protein sequence ID" value="SEQ61203.1"/>
    <property type="molecule type" value="Genomic_DNA"/>
</dbReference>
<sequence>MAHKQMTPDEVRKRLENNENLSIIDVREDDEVAEGIIPGAAHIPLGELHLRLNEINQGEEHIMVCRSGGRSGKATDFLLSKGFKVKNMPGGMLEWDGKVER</sequence>
<keyword evidence="2" id="KW-0808">Transferase</keyword>
<protein>
    <submittedName>
        <fullName evidence="2">Rhodanese-related sulfurtransferase</fullName>
    </submittedName>
</protein>
<evidence type="ECO:0000259" key="1">
    <source>
        <dbReference type="PROSITE" id="PS50206"/>
    </source>
</evidence>
<gene>
    <name evidence="2" type="ORF">SAMN05216362_11910</name>
</gene>
<dbReference type="RefSeq" id="WP_091773786.1">
    <property type="nucleotide sequence ID" value="NZ_FOES01000019.1"/>
</dbReference>
<dbReference type="Proteomes" id="UP000199427">
    <property type="component" value="Unassembled WGS sequence"/>
</dbReference>
<reference evidence="2 3" key="1">
    <citation type="submission" date="2016-10" db="EMBL/GenBank/DDBJ databases">
        <authorList>
            <person name="de Groot N.N."/>
        </authorList>
    </citation>
    <scope>NUCLEOTIDE SEQUENCE [LARGE SCALE GENOMIC DNA]</scope>
    <source>
        <strain evidence="2 3">DSM 21633</strain>
    </source>
</reference>
<proteinExistence type="predicted"/>
<evidence type="ECO:0000313" key="2">
    <source>
        <dbReference type="EMBL" id="SEQ61203.1"/>
    </source>
</evidence>
<dbReference type="Gene3D" id="3.40.250.10">
    <property type="entry name" value="Rhodanese-like domain"/>
    <property type="match status" value="1"/>
</dbReference>
<dbReference type="GO" id="GO:0016740">
    <property type="term" value="F:transferase activity"/>
    <property type="evidence" value="ECO:0007669"/>
    <property type="project" value="UniProtKB-KW"/>
</dbReference>
<dbReference type="PROSITE" id="PS50206">
    <property type="entry name" value="RHODANESE_3"/>
    <property type="match status" value="1"/>
</dbReference>
<evidence type="ECO:0000313" key="3">
    <source>
        <dbReference type="Proteomes" id="UP000199427"/>
    </source>
</evidence>
<dbReference type="PANTHER" id="PTHR43031">
    <property type="entry name" value="FAD-DEPENDENT OXIDOREDUCTASE"/>
    <property type="match status" value="1"/>
</dbReference>
<dbReference type="PANTHER" id="PTHR43031:SF17">
    <property type="entry name" value="SULFURTRANSFERASE YTWF-RELATED"/>
    <property type="match status" value="1"/>
</dbReference>
<feature type="domain" description="Rhodanese" evidence="1">
    <location>
        <begin position="17"/>
        <end position="101"/>
    </location>
</feature>
<dbReference type="SUPFAM" id="SSF52821">
    <property type="entry name" value="Rhodanese/Cell cycle control phosphatase"/>
    <property type="match status" value="1"/>
</dbReference>
<accession>A0A1H9HFN9</accession>
<keyword evidence="3" id="KW-1185">Reference proteome</keyword>
<dbReference type="Pfam" id="PF00581">
    <property type="entry name" value="Rhodanese"/>
    <property type="match status" value="1"/>
</dbReference>